<evidence type="ECO:0000313" key="2">
    <source>
        <dbReference type="Proteomes" id="UP001165960"/>
    </source>
</evidence>
<name>A0ACC2RHZ2_9FUNG</name>
<evidence type="ECO:0000313" key="1">
    <source>
        <dbReference type="EMBL" id="KAJ9049659.1"/>
    </source>
</evidence>
<dbReference type="EMBL" id="QTSX02007210">
    <property type="protein sequence ID" value="KAJ9049659.1"/>
    <property type="molecule type" value="Genomic_DNA"/>
</dbReference>
<sequence>MYSPLIFVLVTLVLGQGFPDTSSEVVPIGFTLPDVANESDLIKSVVGMKPSKCQGDPCFSASAGTKDRQTGIPLPSLLDFITKSHEKTEALLKNGVTYANITTTKDRYCNFASTPTFSFHKSRNIDEKLVVSIDSWNTIVGVFKQIDSVNSSTISHYKLSSENKKSLLDVLGSALPYLNKEAAKDCSPRVKLVGLACHSYPFEATYVDSKGEHTIRNPSEDSVLLPNFGATGKFFTAIVDCKKRN</sequence>
<organism evidence="1 2">
    <name type="scientific">Entomophthora muscae</name>
    <dbReference type="NCBI Taxonomy" id="34485"/>
    <lineage>
        <taxon>Eukaryota</taxon>
        <taxon>Fungi</taxon>
        <taxon>Fungi incertae sedis</taxon>
        <taxon>Zoopagomycota</taxon>
        <taxon>Entomophthoromycotina</taxon>
        <taxon>Entomophthoromycetes</taxon>
        <taxon>Entomophthorales</taxon>
        <taxon>Entomophthoraceae</taxon>
        <taxon>Entomophthora</taxon>
    </lineage>
</organism>
<gene>
    <name evidence="1" type="ORF">DSO57_1022161</name>
</gene>
<comment type="caution">
    <text evidence="1">The sequence shown here is derived from an EMBL/GenBank/DDBJ whole genome shotgun (WGS) entry which is preliminary data.</text>
</comment>
<protein>
    <submittedName>
        <fullName evidence="1">Uncharacterized protein</fullName>
    </submittedName>
</protein>
<dbReference type="Proteomes" id="UP001165960">
    <property type="component" value="Unassembled WGS sequence"/>
</dbReference>
<proteinExistence type="predicted"/>
<keyword evidence="2" id="KW-1185">Reference proteome</keyword>
<accession>A0ACC2RHZ2</accession>
<reference evidence="1" key="1">
    <citation type="submission" date="2022-04" db="EMBL/GenBank/DDBJ databases">
        <title>Genome of the entomopathogenic fungus Entomophthora muscae.</title>
        <authorList>
            <person name="Elya C."/>
            <person name="Lovett B.R."/>
            <person name="Lee E."/>
            <person name="Macias A.M."/>
            <person name="Hajek A.E."/>
            <person name="De Bivort B.L."/>
            <person name="Kasson M.T."/>
            <person name="De Fine Licht H.H."/>
            <person name="Stajich J.E."/>
        </authorList>
    </citation>
    <scope>NUCLEOTIDE SEQUENCE</scope>
    <source>
        <strain evidence="1">Berkeley</strain>
    </source>
</reference>